<feature type="non-terminal residue" evidence="1">
    <location>
        <position position="1"/>
    </location>
</feature>
<dbReference type="Pfam" id="PF02992">
    <property type="entry name" value="Transposase_21"/>
    <property type="match status" value="1"/>
</dbReference>
<proteinExistence type="predicted"/>
<dbReference type="AlphaFoldDB" id="A0A0D2KU24"/>
<dbReference type="Proteomes" id="UP000054270">
    <property type="component" value="Unassembled WGS sequence"/>
</dbReference>
<dbReference type="PANTHER" id="PTHR46579:SF2">
    <property type="entry name" value="C2H2-TYPE DOMAIN-CONTAINING PROTEIN"/>
    <property type="match status" value="1"/>
</dbReference>
<sequence length="185" mass="21436">VSLICLNLPSDIRYKPENMFLYGIIPGPLEPPLDCMNHYLRFLIDDLLECWSPGVQFSRTHQYFYGRVALCALICLVCDLVGARKTMGFGGIGHNQMCALCHCKRGLSGPKITNMHSWQRRTNEDYRASAQRYLDAEDDKERETIFKETGIRWSELLRLPYFDPSRFVVIDAMHNLFLGLIKEHF</sequence>
<name>A0A0D2KU24_HYPSF</name>
<gene>
    <name evidence="1" type="ORF">HYPSUDRAFT_107459</name>
</gene>
<dbReference type="OMA" id="RLTYWDP"/>
<organism evidence="1 2">
    <name type="scientific">Hypholoma sublateritium (strain FD-334 SS-4)</name>
    <dbReference type="NCBI Taxonomy" id="945553"/>
    <lineage>
        <taxon>Eukaryota</taxon>
        <taxon>Fungi</taxon>
        <taxon>Dikarya</taxon>
        <taxon>Basidiomycota</taxon>
        <taxon>Agaricomycotina</taxon>
        <taxon>Agaricomycetes</taxon>
        <taxon>Agaricomycetidae</taxon>
        <taxon>Agaricales</taxon>
        <taxon>Agaricineae</taxon>
        <taxon>Strophariaceae</taxon>
        <taxon>Hypholoma</taxon>
    </lineage>
</organism>
<dbReference type="EMBL" id="KN817593">
    <property type="protein sequence ID" value="KJA18107.1"/>
    <property type="molecule type" value="Genomic_DNA"/>
</dbReference>
<dbReference type="InterPro" id="IPR004242">
    <property type="entry name" value="Transposase_21"/>
</dbReference>
<evidence type="ECO:0000313" key="2">
    <source>
        <dbReference type="Proteomes" id="UP000054270"/>
    </source>
</evidence>
<accession>A0A0D2KU24</accession>
<protein>
    <submittedName>
        <fullName evidence="1">Uncharacterized protein</fullName>
    </submittedName>
</protein>
<dbReference type="PANTHER" id="PTHR46579">
    <property type="entry name" value="F5/8 TYPE C DOMAIN-CONTAINING PROTEIN-RELATED"/>
    <property type="match status" value="1"/>
</dbReference>
<evidence type="ECO:0000313" key="1">
    <source>
        <dbReference type="EMBL" id="KJA18107.1"/>
    </source>
</evidence>
<keyword evidence="2" id="KW-1185">Reference proteome</keyword>
<dbReference type="OrthoDB" id="3269001at2759"/>
<reference evidence="2" key="1">
    <citation type="submission" date="2014-04" db="EMBL/GenBank/DDBJ databases">
        <title>Evolutionary Origins and Diversification of the Mycorrhizal Mutualists.</title>
        <authorList>
            <consortium name="DOE Joint Genome Institute"/>
            <consortium name="Mycorrhizal Genomics Consortium"/>
            <person name="Kohler A."/>
            <person name="Kuo A."/>
            <person name="Nagy L.G."/>
            <person name="Floudas D."/>
            <person name="Copeland A."/>
            <person name="Barry K.W."/>
            <person name="Cichocki N."/>
            <person name="Veneault-Fourrey C."/>
            <person name="LaButti K."/>
            <person name="Lindquist E.A."/>
            <person name="Lipzen A."/>
            <person name="Lundell T."/>
            <person name="Morin E."/>
            <person name="Murat C."/>
            <person name="Riley R."/>
            <person name="Ohm R."/>
            <person name="Sun H."/>
            <person name="Tunlid A."/>
            <person name="Henrissat B."/>
            <person name="Grigoriev I.V."/>
            <person name="Hibbett D.S."/>
            <person name="Martin F."/>
        </authorList>
    </citation>
    <scope>NUCLEOTIDE SEQUENCE [LARGE SCALE GENOMIC DNA]</scope>
    <source>
        <strain evidence="2">FD-334 SS-4</strain>
    </source>
</reference>
<dbReference type="STRING" id="945553.A0A0D2KU24"/>
<feature type="non-terminal residue" evidence="1">
    <location>
        <position position="185"/>
    </location>
</feature>